<dbReference type="InterPro" id="IPR032675">
    <property type="entry name" value="LRR_dom_sf"/>
</dbReference>
<evidence type="ECO:0000313" key="15">
    <source>
        <dbReference type="RefSeq" id="XP_020552224.1"/>
    </source>
</evidence>
<dbReference type="GeneID" id="105171027"/>
<dbReference type="Pfam" id="PF00931">
    <property type="entry name" value="NB-ARC"/>
    <property type="match status" value="1"/>
</dbReference>
<dbReference type="Pfam" id="PF23598">
    <property type="entry name" value="LRR_14"/>
    <property type="match status" value="1"/>
</dbReference>
<feature type="domain" description="Disease resistance protein winged helix" evidence="12">
    <location>
        <begin position="429"/>
        <end position="499"/>
    </location>
</feature>
<evidence type="ECO:0000256" key="8">
    <source>
        <dbReference type="ARBA" id="ARBA00022741"/>
    </source>
</evidence>
<keyword evidence="10" id="KW-0067">ATP-binding</keyword>
<evidence type="ECO:0000259" key="11">
    <source>
        <dbReference type="Pfam" id="PF00931"/>
    </source>
</evidence>
<dbReference type="Gene3D" id="3.40.50.300">
    <property type="entry name" value="P-loop containing nucleotide triphosphate hydrolases"/>
    <property type="match status" value="1"/>
</dbReference>
<evidence type="ECO:0000259" key="13">
    <source>
        <dbReference type="Pfam" id="PF23598"/>
    </source>
</evidence>
<evidence type="ECO:0000256" key="4">
    <source>
        <dbReference type="ARBA" id="ARBA00022490"/>
    </source>
</evidence>
<dbReference type="RefSeq" id="XP_020552225.1">
    <property type="nucleotide sequence ID" value="XM_020696566.1"/>
</dbReference>
<name>A0A8M8V6Z4_SESIN</name>
<reference evidence="15 16" key="1">
    <citation type="submission" date="2025-04" db="UniProtKB">
        <authorList>
            <consortium name="RefSeq"/>
        </authorList>
    </citation>
    <scope>IDENTIFICATION</scope>
</reference>
<dbReference type="SUPFAM" id="SSF52058">
    <property type="entry name" value="L domain-like"/>
    <property type="match status" value="1"/>
</dbReference>
<dbReference type="GO" id="GO:0043531">
    <property type="term" value="F:ADP binding"/>
    <property type="evidence" value="ECO:0007669"/>
    <property type="project" value="InterPro"/>
</dbReference>
<dbReference type="Gene3D" id="1.20.5.4130">
    <property type="match status" value="1"/>
</dbReference>
<evidence type="ECO:0000256" key="5">
    <source>
        <dbReference type="ARBA" id="ARBA00022614"/>
    </source>
</evidence>
<dbReference type="OrthoDB" id="646178at2759"/>
<dbReference type="InterPro" id="IPR036388">
    <property type="entry name" value="WH-like_DNA-bd_sf"/>
</dbReference>
<dbReference type="InterPro" id="IPR055414">
    <property type="entry name" value="LRR_R13L4/SHOC2-like"/>
</dbReference>
<dbReference type="Gene3D" id="1.10.8.430">
    <property type="entry name" value="Helical domain of apoptotic protease-activating factors"/>
    <property type="match status" value="1"/>
</dbReference>
<dbReference type="FunFam" id="1.10.10.10:FF:000322">
    <property type="entry name" value="Probable disease resistance protein At1g63360"/>
    <property type="match status" value="1"/>
</dbReference>
<dbReference type="AlphaFoldDB" id="A0A8M8V6Z4"/>
<gene>
    <name evidence="15 16" type="primary">LOC105171027</name>
</gene>
<dbReference type="GO" id="GO:0005524">
    <property type="term" value="F:ATP binding"/>
    <property type="evidence" value="ECO:0007669"/>
    <property type="project" value="UniProtKB-KW"/>
</dbReference>
<dbReference type="RefSeq" id="XP_020552224.1">
    <property type="nucleotide sequence ID" value="XM_020696565.1"/>
</dbReference>
<keyword evidence="14" id="KW-1185">Reference proteome</keyword>
<evidence type="ECO:0000313" key="16">
    <source>
        <dbReference type="RefSeq" id="XP_020552225.1"/>
    </source>
</evidence>
<keyword evidence="4" id="KW-0963">Cytoplasm</keyword>
<evidence type="ECO:0000256" key="7">
    <source>
        <dbReference type="ARBA" id="ARBA00022737"/>
    </source>
</evidence>
<evidence type="ECO:0000259" key="12">
    <source>
        <dbReference type="Pfam" id="PF23559"/>
    </source>
</evidence>
<evidence type="ECO:0000313" key="14">
    <source>
        <dbReference type="Proteomes" id="UP000504604"/>
    </source>
</evidence>
<keyword evidence="6" id="KW-0381">Hypersensitive response</keyword>
<accession>A0A8M8V6Z4</accession>
<dbReference type="GO" id="GO:0005737">
    <property type="term" value="C:cytoplasm"/>
    <property type="evidence" value="ECO:0007669"/>
    <property type="project" value="UniProtKB-SubCell"/>
</dbReference>
<feature type="domain" description="NB-ARC" evidence="11">
    <location>
        <begin position="181"/>
        <end position="346"/>
    </location>
</feature>
<organism evidence="14 16">
    <name type="scientific">Sesamum indicum</name>
    <name type="common">Oriental sesame</name>
    <name type="synonym">Sesamum orientale</name>
    <dbReference type="NCBI Taxonomy" id="4182"/>
    <lineage>
        <taxon>Eukaryota</taxon>
        <taxon>Viridiplantae</taxon>
        <taxon>Streptophyta</taxon>
        <taxon>Embryophyta</taxon>
        <taxon>Tracheophyta</taxon>
        <taxon>Spermatophyta</taxon>
        <taxon>Magnoliopsida</taxon>
        <taxon>eudicotyledons</taxon>
        <taxon>Gunneridae</taxon>
        <taxon>Pentapetalae</taxon>
        <taxon>asterids</taxon>
        <taxon>lamiids</taxon>
        <taxon>Lamiales</taxon>
        <taxon>Pedaliaceae</taxon>
        <taxon>Sesamum</taxon>
    </lineage>
</organism>
<dbReference type="Gene3D" id="1.10.10.10">
    <property type="entry name" value="Winged helix-like DNA-binding domain superfamily/Winged helix DNA-binding domain"/>
    <property type="match status" value="1"/>
</dbReference>
<dbReference type="PANTHER" id="PTHR23155:SF1152">
    <property type="entry name" value="AAA+ ATPASE DOMAIN-CONTAINING PROTEIN"/>
    <property type="match status" value="1"/>
</dbReference>
<dbReference type="InterPro" id="IPR044974">
    <property type="entry name" value="Disease_R_plants"/>
</dbReference>
<evidence type="ECO:0000256" key="2">
    <source>
        <dbReference type="ARBA" id="ARBA00004496"/>
    </source>
</evidence>
<dbReference type="InterPro" id="IPR042197">
    <property type="entry name" value="Apaf_helical"/>
</dbReference>
<keyword evidence="7" id="KW-0677">Repeat</keyword>
<keyword evidence="9" id="KW-0611">Plant defense</keyword>
<evidence type="ECO:0000256" key="3">
    <source>
        <dbReference type="ARBA" id="ARBA00008894"/>
    </source>
</evidence>
<evidence type="ECO:0000256" key="1">
    <source>
        <dbReference type="ARBA" id="ARBA00002074"/>
    </source>
</evidence>
<dbReference type="InterPro" id="IPR058922">
    <property type="entry name" value="WHD_DRP"/>
</dbReference>
<sequence>MAAYAALLSLLQTLDNFPRPFQQTTSRLHDKLCCLLLILEDYSRNYSSIKHLDLEAQIRDASHEAQDMVESHISAQFPCKSEDGGMFRKMISSLQDMFSFALYPRQTFDYTHQDFDLEFRGCFEKVIDEFDSILEALSKIKDGREEEASRTRNSSFASSSTFVAGVKREPVGLDQDLMCMKEWLTASLSKLDIISIVGMGGIGKTTLARNLYSDSLIEYYFDIRAWVVLSQDYDARLMFRSLVCCTGEPNGELNHKSIEELAERLYKNLKGRRYLVVMDDVWDTKVWDDVKRFFPDDNNGSRIILTSRQSEVAIYANSSNSIHQMRLLSPDASWDLLRKTVFGEKDCPSTLETIGQKIAHNCKGLPLAIVVIGGLLSKDSRAQKDWECIAEDVKSAIGRNDGDDFMEILSLSYNSLPHHLKACFLYMGVFPEDYEIFVTQLIKLWIAEGFVKPPTPKSFEQVAEDYLKDLVDRCLIQVQRRTYTGEIKTCTIHDMLRELCMKKAHDEKLYQIMNTHSRVFPRGRNDQRRFSIHGGTFGHRTNDCDSYVLSRSLLYFCYGPGHSLLVSFTTSCRLLRVLDVLTVRFYDFPVGIMELVHLRYLALTCNGRDELPASIYKLGNLQTLIVYRGDIPYPLWFARDMFYITLNIWKMPQLRHLMLERGFLPYPFLEPVVKDSVVLENLQTLTGVIDLRCTKEVCAIMPNLKKLGVSYISYIDDSEDKWSSYEFNNFLYLHQLETLKCRFITKDPLANKLLPVSLAFPPNLKKLTLSGCRIPWEKMPVVGMLPNLQVLKLRDHAFEGSTWEPHEGEFSKLKFLLIDVSNLVHWRVNDTHFPQLQHLRLSCCFSLEELPLEIGDIPTLEMLELYECSPSVEASAMLIQEEQESMDNYGLRVHIKSSSFENDNASTSLRKVNNMTKFERQRMMMVRGGGGQFLRKLRE</sequence>
<feature type="domain" description="Disease resistance R13L4/SHOC-2-like LRR" evidence="13">
    <location>
        <begin position="561"/>
        <end position="862"/>
    </location>
</feature>
<evidence type="ECO:0000256" key="9">
    <source>
        <dbReference type="ARBA" id="ARBA00022821"/>
    </source>
</evidence>
<dbReference type="GO" id="GO:0051607">
    <property type="term" value="P:defense response to virus"/>
    <property type="evidence" value="ECO:0007669"/>
    <property type="project" value="UniProtKB-ARBA"/>
</dbReference>
<comment type="function">
    <text evidence="1">Confers resistance to late blight (Phytophthora infestans) races carrying the avirulence gene Avr1. Resistance proteins guard the plant against pathogens that contain an appropriate avirulence protein via an indirect interaction with this avirulence protein. That triggers a defense system including the hypersensitive response, which restricts the pathogen growth.</text>
</comment>
<dbReference type="PANTHER" id="PTHR23155">
    <property type="entry name" value="DISEASE RESISTANCE PROTEIN RP"/>
    <property type="match status" value="1"/>
</dbReference>
<dbReference type="InterPro" id="IPR027417">
    <property type="entry name" value="P-loop_NTPase"/>
</dbReference>
<dbReference type="InterPro" id="IPR002182">
    <property type="entry name" value="NB-ARC"/>
</dbReference>
<dbReference type="PRINTS" id="PR00364">
    <property type="entry name" value="DISEASERSIST"/>
</dbReference>
<dbReference type="Proteomes" id="UP000504604">
    <property type="component" value="Linkage group LG9"/>
</dbReference>
<evidence type="ECO:0000256" key="6">
    <source>
        <dbReference type="ARBA" id="ARBA00022667"/>
    </source>
</evidence>
<evidence type="ECO:0000256" key="10">
    <source>
        <dbReference type="ARBA" id="ARBA00022840"/>
    </source>
</evidence>
<comment type="subcellular location">
    <subcellularLocation>
        <location evidence="2">Cytoplasm</location>
    </subcellularLocation>
</comment>
<dbReference type="FunFam" id="3.40.50.300:FF:001091">
    <property type="entry name" value="Probable disease resistance protein At1g61300"/>
    <property type="match status" value="1"/>
</dbReference>
<dbReference type="SUPFAM" id="SSF52540">
    <property type="entry name" value="P-loop containing nucleoside triphosphate hydrolases"/>
    <property type="match status" value="1"/>
</dbReference>
<keyword evidence="8" id="KW-0547">Nucleotide-binding</keyword>
<dbReference type="KEGG" id="sind:105171027"/>
<dbReference type="Pfam" id="PF23559">
    <property type="entry name" value="WHD_DRP"/>
    <property type="match status" value="1"/>
</dbReference>
<dbReference type="GO" id="GO:0009626">
    <property type="term" value="P:plant-type hypersensitive response"/>
    <property type="evidence" value="ECO:0007669"/>
    <property type="project" value="UniProtKB-KW"/>
</dbReference>
<keyword evidence="5" id="KW-0433">Leucine-rich repeat</keyword>
<comment type="similarity">
    <text evidence="3">Belongs to the disease resistance NB-LRR family.</text>
</comment>
<proteinExistence type="inferred from homology"/>
<dbReference type="Gene3D" id="3.80.10.10">
    <property type="entry name" value="Ribonuclease Inhibitor"/>
    <property type="match status" value="1"/>
</dbReference>
<protein>
    <submittedName>
        <fullName evidence="15 16">Late blight resistance protein homolog R1A-10</fullName>
    </submittedName>
</protein>